<accession>A0A918FB49</accession>
<dbReference type="InterPro" id="IPR003838">
    <property type="entry name" value="ABC3_permease_C"/>
</dbReference>
<dbReference type="AlphaFoldDB" id="A0A918FB49"/>
<organism evidence="9 10">
    <name type="scientific">Agromyces mediolanus</name>
    <name type="common">Corynebacterium mediolanum</name>
    <dbReference type="NCBI Taxonomy" id="41986"/>
    <lineage>
        <taxon>Bacteria</taxon>
        <taxon>Bacillati</taxon>
        <taxon>Actinomycetota</taxon>
        <taxon>Actinomycetes</taxon>
        <taxon>Micrococcales</taxon>
        <taxon>Microbacteriaceae</taxon>
        <taxon>Agromyces</taxon>
    </lineage>
</organism>
<dbReference type="GO" id="GO:0022857">
    <property type="term" value="F:transmembrane transporter activity"/>
    <property type="evidence" value="ECO:0007669"/>
    <property type="project" value="TreeGrafter"/>
</dbReference>
<proteinExistence type="inferred from homology"/>
<gene>
    <name evidence="9" type="ORF">GCM10010196_20420</name>
</gene>
<evidence type="ECO:0000313" key="10">
    <source>
        <dbReference type="Proteomes" id="UP000610303"/>
    </source>
</evidence>
<evidence type="ECO:0000256" key="3">
    <source>
        <dbReference type="ARBA" id="ARBA00022692"/>
    </source>
</evidence>
<keyword evidence="2" id="KW-1003">Cell membrane</keyword>
<reference evidence="9" key="2">
    <citation type="submission" date="2020-09" db="EMBL/GenBank/DDBJ databases">
        <authorList>
            <person name="Sun Q."/>
            <person name="Ohkuma M."/>
        </authorList>
    </citation>
    <scope>NUCLEOTIDE SEQUENCE</scope>
    <source>
        <strain evidence="9">JCM 3346</strain>
    </source>
</reference>
<evidence type="ECO:0000313" key="9">
    <source>
        <dbReference type="EMBL" id="GGR26833.1"/>
    </source>
</evidence>
<keyword evidence="10" id="KW-1185">Reference proteome</keyword>
<protein>
    <recommendedName>
        <fullName evidence="8">ABC3 transporter permease C-terminal domain-containing protein</fullName>
    </recommendedName>
</protein>
<evidence type="ECO:0000256" key="5">
    <source>
        <dbReference type="ARBA" id="ARBA00023136"/>
    </source>
</evidence>
<evidence type="ECO:0000256" key="7">
    <source>
        <dbReference type="SAM" id="Phobius"/>
    </source>
</evidence>
<dbReference type="PANTHER" id="PTHR30572:SF4">
    <property type="entry name" value="ABC TRANSPORTER PERMEASE YTRF"/>
    <property type="match status" value="1"/>
</dbReference>
<dbReference type="Pfam" id="PF02687">
    <property type="entry name" value="FtsX"/>
    <property type="match status" value="1"/>
</dbReference>
<dbReference type="EMBL" id="BMRJ01000002">
    <property type="protein sequence ID" value="GGR26833.1"/>
    <property type="molecule type" value="Genomic_DNA"/>
</dbReference>
<evidence type="ECO:0000256" key="4">
    <source>
        <dbReference type="ARBA" id="ARBA00022989"/>
    </source>
</evidence>
<sequence>MNGVRGLLAVAREALASALSQPVGSAIALVVVAGMCAAVLLTSGRTVAAEQQVVASIDSAGTRAIVVRAEADAGLDTSVLDRLADVEGIQWVGAFSLAEDARNAAFTGGTPVPLRRAWSEDWRHLGLPGGGPGDGAVAFASATALDRLGIDGAVGEVALDDGSGYAVGGRVETPEHLAFLEPLVVAPQPRTGQPVAVGALVVIAARPELVAPLTDVVRSVLDVSDPSRVELRTSEALATLRGLVEGQLGAFGRTLTLGILGVSALLVGVLQFGMVTLRRKDFGRRRALGASQRLIVALVTIQTAIVAAAGAAAGSALAVGILAATGDPLPGARYVVGVGTLAVLVATLAAVFPALSAARREPITELRVP</sequence>
<evidence type="ECO:0000259" key="8">
    <source>
        <dbReference type="Pfam" id="PF02687"/>
    </source>
</evidence>
<feature type="transmembrane region" description="Helical" evidence="7">
    <location>
        <begin position="294"/>
        <end position="322"/>
    </location>
</feature>
<dbReference type="Proteomes" id="UP000610303">
    <property type="component" value="Unassembled WGS sequence"/>
</dbReference>
<evidence type="ECO:0000256" key="2">
    <source>
        <dbReference type="ARBA" id="ARBA00022475"/>
    </source>
</evidence>
<keyword evidence="3 7" id="KW-0812">Transmembrane</keyword>
<feature type="domain" description="ABC3 transporter permease C-terminal" evidence="8">
    <location>
        <begin position="256"/>
        <end position="362"/>
    </location>
</feature>
<dbReference type="GO" id="GO:0005886">
    <property type="term" value="C:plasma membrane"/>
    <property type="evidence" value="ECO:0007669"/>
    <property type="project" value="UniProtKB-SubCell"/>
</dbReference>
<feature type="transmembrane region" description="Helical" evidence="7">
    <location>
        <begin position="334"/>
        <end position="357"/>
    </location>
</feature>
<name>A0A918FB49_AGRME</name>
<keyword evidence="5 7" id="KW-0472">Membrane</keyword>
<dbReference type="InterPro" id="IPR050250">
    <property type="entry name" value="Macrolide_Exporter_MacB"/>
</dbReference>
<keyword evidence="4 7" id="KW-1133">Transmembrane helix</keyword>
<evidence type="ECO:0000256" key="1">
    <source>
        <dbReference type="ARBA" id="ARBA00004651"/>
    </source>
</evidence>
<reference evidence="9" key="1">
    <citation type="journal article" date="2014" name="Int. J. Syst. Evol. Microbiol.">
        <title>Complete genome sequence of Corynebacterium casei LMG S-19264T (=DSM 44701T), isolated from a smear-ripened cheese.</title>
        <authorList>
            <consortium name="US DOE Joint Genome Institute (JGI-PGF)"/>
            <person name="Walter F."/>
            <person name="Albersmeier A."/>
            <person name="Kalinowski J."/>
            <person name="Ruckert C."/>
        </authorList>
    </citation>
    <scope>NUCLEOTIDE SEQUENCE</scope>
    <source>
        <strain evidence="9">JCM 3346</strain>
    </source>
</reference>
<dbReference type="RefSeq" id="WP_229781668.1">
    <property type="nucleotide sequence ID" value="NZ_BMRJ01000002.1"/>
</dbReference>
<evidence type="ECO:0000256" key="6">
    <source>
        <dbReference type="ARBA" id="ARBA00038076"/>
    </source>
</evidence>
<comment type="similarity">
    <text evidence="6">Belongs to the ABC-4 integral membrane protein family.</text>
</comment>
<comment type="subcellular location">
    <subcellularLocation>
        <location evidence="1">Cell membrane</location>
        <topology evidence="1">Multi-pass membrane protein</topology>
    </subcellularLocation>
</comment>
<feature type="transmembrane region" description="Helical" evidence="7">
    <location>
        <begin position="255"/>
        <end position="273"/>
    </location>
</feature>
<comment type="caution">
    <text evidence="9">The sequence shown here is derived from an EMBL/GenBank/DDBJ whole genome shotgun (WGS) entry which is preliminary data.</text>
</comment>
<dbReference type="PANTHER" id="PTHR30572">
    <property type="entry name" value="MEMBRANE COMPONENT OF TRANSPORTER-RELATED"/>
    <property type="match status" value="1"/>
</dbReference>